<evidence type="ECO:0000313" key="1">
    <source>
        <dbReference type="EMBL" id="KAK9813639.1"/>
    </source>
</evidence>
<gene>
    <name evidence="1" type="ORF">WJX73_001050</name>
</gene>
<comment type="caution">
    <text evidence="1">The sequence shown here is derived from an EMBL/GenBank/DDBJ whole genome shotgun (WGS) entry which is preliminary data.</text>
</comment>
<dbReference type="AlphaFoldDB" id="A0AAW1PVH7"/>
<reference evidence="1 2" key="1">
    <citation type="journal article" date="2024" name="Nat. Commun.">
        <title>Phylogenomics reveals the evolutionary origins of lichenization in chlorophyte algae.</title>
        <authorList>
            <person name="Puginier C."/>
            <person name="Libourel C."/>
            <person name="Otte J."/>
            <person name="Skaloud P."/>
            <person name="Haon M."/>
            <person name="Grisel S."/>
            <person name="Petersen M."/>
            <person name="Berrin J.G."/>
            <person name="Delaux P.M."/>
            <person name="Dal Grande F."/>
            <person name="Keller J."/>
        </authorList>
    </citation>
    <scope>NUCLEOTIDE SEQUENCE [LARGE SCALE GENOMIC DNA]</scope>
    <source>
        <strain evidence="1 2">SAG 2036</strain>
    </source>
</reference>
<sequence length="111" mass="12299">MVLDAVLCRPIRTPDPVCLNVIGDLPRHRVGPEHQAKRKLSERQCKTSSGNEVWVYGLHGTAVKVDSLDALHYLYHERSIGTSSCVFGLVPLKGTWNALAGACWLWRPAHA</sequence>
<evidence type="ECO:0000313" key="2">
    <source>
        <dbReference type="Proteomes" id="UP001465755"/>
    </source>
</evidence>
<dbReference type="Proteomes" id="UP001465755">
    <property type="component" value="Unassembled WGS sequence"/>
</dbReference>
<name>A0AAW1PVH7_9CHLO</name>
<proteinExistence type="predicted"/>
<organism evidence="1 2">
    <name type="scientific">Symbiochloris irregularis</name>
    <dbReference type="NCBI Taxonomy" id="706552"/>
    <lineage>
        <taxon>Eukaryota</taxon>
        <taxon>Viridiplantae</taxon>
        <taxon>Chlorophyta</taxon>
        <taxon>core chlorophytes</taxon>
        <taxon>Trebouxiophyceae</taxon>
        <taxon>Trebouxiales</taxon>
        <taxon>Trebouxiaceae</taxon>
        <taxon>Symbiochloris</taxon>
    </lineage>
</organism>
<protein>
    <submittedName>
        <fullName evidence="1">Uncharacterized protein</fullName>
    </submittedName>
</protein>
<accession>A0AAW1PVH7</accession>
<dbReference type="EMBL" id="JALJOQ010000003">
    <property type="protein sequence ID" value="KAK9813639.1"/>
    <property type="molecule type" value="Genomic_DNA"/>
</dbReference>
<keyword evidence="2" id="KW-1185">Reference proteome</keyword>